<dbReference type="Pfam" id="PF02018">
    <property type="entry name" value="CBM_4_9"/>
    <property type="match status" value="1"/>
</dbReference>
<reference evidence="8" key="1">
    <citation type="journal article" date="2019" name="Int. J. Syst. Evol. Microbiol.">
        <title>The Global Catalogue of Microorganisms (GCM) 10K type strain sequencing project: providing services to taxonomists for standard genome sequencing and annotation.</title>
        <authorList>
            <consortium name="The Broad Institute Genomics Platform"/>
            <consortium name="The Broad Institute Genome Sequencing Center for Infectious Disease"/>
            <person name="Wu L."/>
            <person name="Ma J."/>
        </authorList>
    </citation>
    <scope>NUCLEOTIDE SEQUENCE [LARGE SCALE GENOMIC DNA]</scope>
    <source>
        <strain evidence="8">CCUG 66188</strain>
    </source>
</reference>
<protein>
    <recommendedName>
        <fullName evidence="3">non-reducing end alpha-L-arabinofuranosidase</fullName>
        <ecNumber evidence="3">3.2.1.55</ecNumber>
    </recommendedName>
</protein>
<dbReference type="EC" id="3.2.1.55" evidence="3"/>
<dbReference type="EMBL" id="JBHSGN010000121">
    <property type="protein sequence ID" value="MFC4676153.1"/>
    <property type="molecule type" value="Genomic_DNA"/>
</dbReference>
<dbReference type="RefSeq" id="WP_380000078.1">
    <property type="nucleotide sequence ID" value="NZ_JBHSGN010000121.1"/>
</dbReference>
<evidence type="ECO:0000256" key="2">
    <source>
        <dbReference type="ARBA" id="ARBA00007186"/>
    </source>
</evidence>
<dbReference type="InterPro" id="IPR010720">
    <property type="entry name" value="Alpha-L-AF_C"/>
</dbReference>
<keyword evidence="8" id="KW-1185">Reference proteome</keyword>
<dbReference type="Gene3D" id="2.60.120.260">
    <property type="entry name" value="Galactose-binding domain-like"/>
    <property type="match status" value="1"/>
</dbReference>
<evidence type="ECO:0000256" key="3">
    <source>
        <dbReference type="ARBA" id="ARBA00012670"/>
    </source>
</evidence>
<dbReference type="InterPro" id="IPR003305">
    <property type="entry name" value="CenC_carb-bd"/>
</dbReference>
<dbReference type="PANTHER" id="PTHR31776">
    <property type="entry name" value="ALPHA-L-ARABINOFURANOSIDASE 1"/>
    <property type="match status" value="1"/>
</dbReference>
<gene>
    <name evidence="7" type="ORF">ACFO6W_20925</name>
</gene>
<proteinExistence type="inferred from homology"/>
<dbReference type="SMART" id="SM00813">
    <property type="entry name" value="Alpha-L-AF_C"/>
    <property type="match status" value="1"/>
</dbReference>
<dbReference type="InterPro" id="IPR055133">
    <property type="entry name" value="BT_3657-like_N"/>
</dbReference>
<feature type="domain" description="Alpha-L-arabinofuranosidase C-terminal" evidence="6">
    <location>
        <begin position="677"/>
        <end position="851"/>
    </location>
</feature>
<comment type="similarity">
    <text evidence="2">Belongs to the glycosyl hydrolase 51 family.</text>
</comment>
<evidence type="ECO:0000313" key="7">
    <source>
        <dbReference type="EMBL" id="MFC4676153.1"/>
    </source>
</evidence>
<dbReference type="Gene3D" id="3.20.20.80">
    <property type="entry name" value="Glycosidases"/>
    <property type="match status" value="1"/>
</dbReference>
<dbReference type="Pfam" id="PF22847">
    <property type="entry name" value="BT_3657-like_N"/>
    <property type="match status" value="1"/>
</dbReference>
<dbReference type="Pfam" id="PF06964">
    <property type="entry name" value="Alpha-L-AF_C"/>
    <property type="match status" value="1"/>
</dbReference>
<dbReference type="InterPro" id="IPR055235">
    <property type="entry name" value="ASD1_cat"/>
</dbReference>
<sequence>MKKASICLLIILLFIPVFKTIAGEPASAYLFAYATDKNSNHNGLHFAWSVDKENWFPIGPEHSYVKCDYGRWGSEKKMFSPFLFRSPDGMWYCVWSMNERDGAFASVSSPDLVYWGRQSYPLVMENGNCLSPEITYDNTNKLYTISWLSSNNQAYAVTTKDFKDYSSTKKVAGIPNLRETAIISGKAETGTLHEVSWKVIDGLIKAQQLAAYKSILNAENSSSDKERFASLKPVDATITVDASKTKKISDLLLGMFFEDINYAADGGLYAELVQNRGFEYALSDKEGRDKDWNSYKAWNVSGDNAVLTIDSVSPVHPNNKHYAVLQVSQTGAGLANEGFDGIAVKAGEKYNFSVFARTPEAKKGKLTVRLTDKNGKIYGETTTKAISGDWKKYDAVITVSQTIADAKLEVIPQMTGKVELDMISLFPQKTFRGHKNGLREDLAQVIANMNPRFVRFPGGCVAHGDGLGNIYHWKNTIGPPEARKPQRNLWGYHQTAGLGYFEYFRFCEDLGAEPVPVVAAGVPCQNSAHHGCSLGGQQGGIPMSEMGDYIQDVLDLIEWANGDVNTTWGKKRAEAGHPKPFNLKYIGIGNEDIISDIFEERFTMIFNAVKEKYPEITVIGTVGPFYEGTDYVEGWGIADKLQIPVVDEHYYNPPGWYIHNQDFYDKYDRSKSKVYLGEYAAHLPGRPNNVETALAEALHLANVERNGDIVTMTSYAPLLAKEGHTQWNPDLIYFNNTEVKPTVGYYVQKLYGQHSGDEYLTSKIELSDNRDAVQKRIAKSIIRDSKTGDVIVKLVNMLPVEVNTKLDLTSISITDPIASRTLLTGAPDDKSAKPVSDSFNAGDNCKLPAYSFTVLRFKTN</sequence>
<name>A0ABV9L1I6_9BACT</name>
<dbReference type="SUPFAM" id="SSF51445">
    <property type="entry name" value="(Trans)glycosidases"/>
    <property type="match status" value="1"/>
</dbReference>
<organism evidence="7 8">
    <name type="scientific">Dysgonomonas termitidis</name>
    <dbReference type="NCBI Taxonomy" id="1516126"/>
    <lineage>
        <taxon>Bacteria</taxon>
        <taxon>Pseudomonadati</taxon>
        <taxon>Bacteroidota</taxon>
        <taxon>Bacteroidia</taxon>
        <taxon>Bacteroidales</taxon>
        <taxon>Dysgonomonadaceae</taxon>
        <taxon>Dysgonomonas</taxon>
    </lineage>
</organism>
<keyword evidence="5" id="KW-0378">Hydrolase</keyword>
<evidence type="ECO:0000313" key="8">
    <source>
        <dbReference type="Proteomes" id="UP001596023"/>
    </source>
</evidence>
<accession>A0ABV9L1I6</accession>
<dbReference type="InterPro" id="IPR023296">
    <property type="entry name" value="Glyco_hydro_beta-prop_sf"/>
</dbReference>
<dbReference type="Pfam" id="PF22848">
    <property type="entry name" value="ASD1_dom"/>
    <property type="match status" value="1"/>
</dbReference>
<dbReference type="SUPFAM" id="SSF49785">
    <property type="entry name" value="Galactose-binding domain-like"/>
    <property type="match status" value="1"/>
</dbReference>
<evidence type="ECO:0000256" key="1">
    <source>
        <dbReference type="ARBA" id="ARBA00001462"/>
    </source>
</evidence>
<comment type="caution">
    <text evidence="7">The sequence shown here is derived from an EMBL/GenBank/DDBJ whole genome shotgun (WGS) entry which is preliminary data.</text>
</comment>
<dbReference type="SUPFAM" id="SSF75005">
    <property type="entry name" value="Arabinanase/levansucrase/invertase"/>
    <property type="match status" value="1"/>
</dbReference>
<comment type="catalytic activity">
    <reaction evidence="1">
        <text>Hydrolysis of terminal non-reducing alpha-L-arabinofuranoside residues in alpha-L-arabinosides.</text>
        <dbReference type="EC" id="3.2.1.55"/>
    </reaction>
</comment>
<dbReference type="PANTHER" id="PTHR31776:SF26">
    <property type="entry name" value="SECRETED ARABINOSIDASE"/>
    <property type="match status" value="1"/>
</dbReference>
<dbReference type="Proteomes" id="UP001596023">
    <property type="component" value="Unassembled WGS sequence"/>
</dbReference>
<keyword evidence="4" id="KW-0732">Signal</keyword>
<evidence type="ECO:0000256" key="5">
    <source>
        <dbReference type="ARBA" id="ARBA00022801"/>
    </source>
</evidence>
<dbReference type="InterPro" id="IPR017853">
    <property type="entry name" value="GH"/>
</dbReference>
<evidence type="ECO:0000259" key="6">
    <source>
        <dbReference type="SMART" id="SM00813"/>
    </source>
</evidence>
<dbReference type="InterPro" id="IPR008979">
    <property type="entry name" value="Galactose-bd-like_sf"/>
</dbReference>
<dbReference type="InterPro" id="IPR051563">
    <property type="entry name" value="Glycosyl_Hydrolase_51"/>
</dbReference>
<evidence type="ECO:0000256" key="4">
    <source>
        <dbReference type="ARBA" id="ARBA00022729"/>
    </source>
</evidence>